<keyword evidence="9" id="KW-1185">Reference proteome</keyword>
<dbReference type="InterPro" id="IPR020846">
    <property type="entry name" value="MFS_dom"/>
</dbReference>
<evidence type="ECO:0000256" key="3">
    <source>
        <dbReference type="ARBA" id="ARBA00022692"/>
    </source>
</evidence>
<dbReference type="PANTHER" id="PTHR43124:SF3">
    <property type="entry name" value="CHLORAMPHENICOL EFFLUX PUMP RV0191"/>
    <property type="match status" value="1"/>
</dbReference>
<dbReference type="STRING" id="89065.SAMN05216605_10273"/>
<dbReference type="InterPro" id="IPR036259">
    <property type="entry name" value="MFS_trans_sf"/>
</dbReference>
<dbReference type="Pfam" id="PF07690">
    <property type="entry name" value="MFS_1"/>
    <property type="match status" value="1"/>
</dbReference>
<feature type="transmembrane region" description="Helical" evidence="6">
    <location>
        <begin position="247"/>
        <end position="267"/>
    </location>
</feature>
<keyword evidence="2" id="KW-1003">Cell membrane</keyword>
<reference evidence="9" key="1">
    <citation type="submission" date="2016-10" db="EMBL/GenBank/DDBJ databases">
        <authorList>
            <person name="Varghese N."/>
            <person name="Submissions S."/>
        </authorList>
    </citation>
    <scope>NUCLEOTIDE SEQUENCE [LARGE SCALE GENOMIC DNA]</scope>
    <source>
        <strain evidence="9">ATCC 700689</strain>
    </source>
</reference>
<comment type="subcellular location">
    <subcellularLocation>
        <location evidence="1">Cell membrane</location>
        <topology evidence="1">Multi-pass membrane protein</topology>
    </subcellularLocation>
</comment>
<gene>
    <name evidence="8" type="ORF">SAMN05216605_10273</name>
</gene>
<dbReference type="AlphaFoldDB" id="A0A1G7U979"/>
<feature type="transmembrane region" description="Helical" evidence="6">
    <location>
        <begin position="82"/>
        <end position="108"/>
    </location>
</feature>
<dbReference type="PROSITE" id="PS50850">
    <property type="entry name" value="MFS"/>
    <property type="match status" value="1"/>
</dbReference>
<dbReference type="RefSeq" id="WP_074750387.1">
    <property type="nucleotide sequence ID" value="NZ_FNCO01000002.1"/>
</dbReference>
<name>A0A1G7U979_9PSED</name>
<dbReference type="CDD" id="cd17324">
    <property type="entry name" value="MFS_NepI_like"/>
    <property type="match status" value="1"/>
</dbReference>
<accession>A0A1G7U979</accession>
<feature type="transmembrane region" description="Helical" evidence="6">
    <location>
        <begin position="114"/>
        <end position="132"/>
    </location>
</feature>
<dbReference type="Proteomes" id="UP000182894">
    <property type="component" value="Unassembled WGS sequence"/>
</dbReference>
<evidence type="ECO:0000256" key="6">
    <source>
        <dbReference type="SAM" id="Phobius"/>
    </source>
</evidence>
<keyword evidence="3 6" id="KW-0812">Transmembrane</keyword>
<organism evidence="8 9">
    <name type="scientific">Pseudomonas abietaniphila</name>
    <dbReference type="NCBI Taxonomy" id="89065"/>
    <lineage>
        <taxon>Bacteria</taxon>
        <taxon>Pseudomonadati</taxon>
        <taxon>Pseudomonadota</taxon>
        <taxon>Gammaproteobacteria</taxon>
        <taxon>Pseudomonadales</taxon>
        <taxon>Pseudomonadaceae</taxon>
        <taxon>Pseudomonas</taxon>
    </lineage>
</organism>
<dbReference type="Gene3D" id="1.20.1250.20">
    <property type="entry name" value="MFS general substrate transporter like domains"/>
    <property type="match status" value="2"/>
</dbReference>
<protein>
    <submittedName>
        <fullName evidence="8">MFS transporter, DHA1 family, inner membrane transport protein</fullName>
    </submittedName>
</protein>
<evidence type="ECO:0000259" key="7">
    <source>
        <dbReference type="PROSITE" id="PS50850"/>
    </source>
</evidence>
<feature type="transmembrane region" description="Helical" evidence="6">
    <location>
        <begin position="300"/>
        <end position="320"/>
    </location>
</feature>
<dbReference type="OrthoDB" id="9788453at2"/>
<dbReference type="InterPro" id="IPR011701">
    <property type="entry name" value="MFS"/>
</dbReference>
<feature type="transmembrane region" description="Helical" evidence="6">
    <location>
        <begin position="213"/>
        <end position="235"/>
    </location>
</feature>
<feature type="transmembrane region" description="Helical" evidence="6">
    <location>
        <begin position="368"/>
        <end position="386"/>
    </location>
</feature>
<evidence type="ECO:0000256" key="2">
    <source>
        <dbReference type="ARBA" id="ARBA00022475"/>
    </source>
</evidence>
<sequence length="404" mass="42097">MNTPSNTSDEFHMGWLLFALAMGAFAIGTTEFASMTLLPFIANDFQTTQPLTGHAISAYALGVVVGSPVIMVLGVRLPRRALLVGLAAFIGVANALSAVAPSLPWLVFFRFLSGFPHGAYFGVAMLLAASLVPKNQRAQAVSRVFMGLTIATIIGVPFATWIGQTVGWRWGMAIVAVLAAITALLIRSLAPASPAQADASPLRELNALRSRQVWLTLGIAGIGFGGIFCVYTYLAATLIEVTHASDLMIPVVMAVFGLGTTVGNLVCGWAADRATMRAAGISLGFTALVLALYPSSTDNLWLLIPLVFFIGCGVGLAAILQTRLMDVAPHAQSLAGALVQSAFNLANAIGPWVGGIVIAAGFGLPATGYAAAALTLGGLGMWYWAVTDARRAALRFTSDAANQA</sequence>
<proteinExistence type="predicted"/>
<evidence type="ECO:0000256" key="1">
    <source>
        <dbReference type="ARBA" id="ARBA00004651"/>
    </source>
</evidence>
<feature type="domain" description="Major facilitator superfamily (MFS) profile" evidence="7">
    <location>
        <begin position="16"/>
        <end position="390"/>
    </location>
</feature>
<dbReference type="PANTHER" id="PTHR43124">
    <property type="entry name" value="PURINE EFFLUX PUMP PBUE"/>
    <property type="match status" value="1"/>
</dbReference>
<feature type="transmembrane region" description="Helical" evidence="6">
    <location>
        <begin position="144"/>
        <end position="162"/>
    </location>
</feature>
<feature type="transmembrane region" description="Helical" evidence="6">
    <location>
        <begin position="168"/>
        <end position="186"/>
    </location>
</feature>
<evidence type="ECO:0000256" key="4">
    <source>
        <dbReference type="ARBA" id="ARBA00022989"/>
    </source>
</evidence>
<feature type="transmembrane region" description="Helical" evidence="6">
    <location>
        <begin position="56"/>
        <end position="75"/>
    </location>
</feature>
<keyword evidence="4 6" id="KW-1133">Transmembrane helix</keyword>
<keyword evidence="5 6" id="KW-0472">Membrane</keyword>
<dbReference type="GO" id="GO:0022857">
    <property type="term" value="F:transmembrane transporter activity"/>
    <property type="evidence" value="ECO:0007669"/>
    <property type="project" value="InterPro"/>
</dbReference>
<dbReference type="InterPro" id="IPR050189">
    <property type="entry name" value="MFS_Efflux_Transporters"/>
</dbReference>
<dbReference type="SUPFAM" id="SSF103473">
    <property type="entry name" value="MFS general substrate transporter"/>
    <property type="match status" value="1"/>
</dbReference>
<evidence type="ECO:0000313" key="9">
    <source>
        <dbReference type="Proteomes" id="UP000182894"/>
    </source>
</evidence>
<dbReference type="GO" id="GO:0005886">
    <property type="term" value="C:plasma membrane"/>
    <property type="evidence" value="ECO:0007669"/>
    <property type="project" value="UniProtKB-SubCell"/>
</dbReference>
<evidence type="ECO:0000256" key="5">
    <source>
        <dbReference type="ARBA" id="ARBA00023136"/>
    </source>
</evidence>
<feature type="transmembrane region" description="Helical" evidence="6">
    <location>
        <begin position="341"/>
        <end position="362"/>
    </location>
</feature>
<evidence type="ECO:0000313" key="8">
    <source>
        <dbReference type="EMBL" id="SDG43320.1"/>
    </source>
</evidence>
<feature type="transmembrane region" description="Helical" evidence="6">
    <location>
        <begin position="274"/>
        <end position="294"/>
    </location>
</feature>
<dbReference type="EMBL" id="FNCO01000002">
    <property type="protein sequence ID" value="SDG43320.1"/>
    <property type="molecule type" value="Genomic_DNA"/>
</dbReference>